<name>A0A1I3CJ84_9PLAN</name>
<accession>A0A1I3CJ84</accession>
<keyword evidence="2" id="KW-1185">Reference proteome</keyword>
<dbReference type="STRING" id="1576369.SAMN05421753_102292"/>
<sequence length="291" mass="32210">MLGANWKVHLRWVTKFFIVPVLMCEAGFVRHTFAQAPAVEVPADAPADKSAVRFQAMERLAQRTTVVILKGEQEVPAVLRAEPLMKYGDETRNIKESTLWAWMDGEQPVAFQKIEVNAWGGTENPSWTFCIASLSDQPLRISWTFRPQPFLTEPLKFVPLETKDALSQTDALLQLQLRSLMRGFAVIEGTGKNILETRLLPQPMLQISDSERGVRGAVFGFAVGTNPDVHLVMRSVSQSGESPRLECGVAKMTSIAVSVKNQDQEIATFPTVTSGFHGAWGFFFAGAKVSD</sequence>
<protein>
    <submittedName>
        <fullName evidence="1">Uncharacterized protein</fullName>
    </submittedName>
</protein>
<reference evidence="2" key="1">
    <citation type="submission" date="2016-10" db="EMBL/GenBank/DDBJ databases">
        <authorList>
            <person name="Varghese N."/>
            <person name="Submissions S."/>
        </authorList>
    </citation>
    <scope>NUCLEOTIDE SEQUENCE [LARGE SCALE GENOMIC DNA]</scope>
    <source>
        <strain evidence="2">DSM 26348</strain>
    </source>
</reference>
<gene>
    <name evidence="1" type="ORF">SAMN05421753_102292</name>
</gene>
<organism evidence="1 2">
    <name type="scientific">Planctomicrobium piriforme</name>
    <dbReference type="NCBI Taxonomy" id="1576369"/>
    <lineage>
        <taxon>Bacteria</taxon>
        <taxon>Pseudomonadati</taxon>
        <taxon>Planctomycetota</taxon>
        <taxon>Planctomycetia</taxon>
        <taxon>Planctomycetales</taxon>
        <taxon>Planctomycetaceae</taxon>
        <taxon>Planctomicrobium</taxon>
    </lineage>
</organism>
<dbReference type="EMBL" id="FOQD01000002">
    <property type="protein sequence ID" value="SFH74191.1"/>
    <property type="molecule type" value="Genomic_DNA"/>
</dbReference>
<evidence type="ECO:0000313" key="2">
    <source>
        <dbReference type="Proteomes" id="UP000199518"/>
    </source>
</evidence>
<proteinExistence type="predicted"/>
<dbReference type="AlphaFoldDB" id="A0A1I3CJ84"/>
<evidence type="ECO:0000313" key="1">
    <source>
        <dbReference type="EMBL" id="SFH74191.1"/>
    </source>
</evidence>
<dbReference type="Proteomes" id="UP000199518">
    <property type="component" value="Unassembled WGS sequence"/>
</dbReference>